<dbReference type="VEuPathDB" id="VectorBase:LDEU003453"/>
<proteinExistence type="inferred from homology"/>
<dbReference type="STRING" id="299467.A0A443SM34"/>
<reference evidence="13 14" key="1">
    <citation type="journal article" date="2018" name="Gigascience">
        <title>Genomes of trombidid mites reveal novel predicted allergens and laterally-transferred genes associated with secondary metabolism.</title>
        <authorList>
            <person name="Dong X."/>
            <person name="Chaisiri K."/>
            <person name="Xia D."/>
            <person name="Armstrong S.D."/>
            <person name="Fang Y."/>
            <person name="Donnelly M.J."/>
            <person name="Kadowaki T."/>
            <person name="McGarry J.W."/>
            <person name="Darby A.C."/>
            <person name="Makepeace B.L."/>
        </authorList>
    </citation>
    <scope>NUCLEOTIDE SEQUENCE [LARGE SCALE GENOMIC DNA]</scope>
    <source>
        <strain evidence="13">UoL-UT</strain>
    </source>
</reference>
<dbReference type="Proteomes" id="UP000288716">
    <property type="component" value="Unassembled WGS sequence"/>
</dbReference>
<dbReference type="GO" id="GO:0019556">
    <property type="term" value="P:L-histidine catabolic process to glutamate and formamide"/>
    <property type="evidence" value="ECO:0007669"/>
    <property type="project" value="UniProtKB-UniPathway"/>
</dbReference>
<evidence type="ECO:0000313" key="13">
    <source>
        <dbReference type="EMBL" id="RWS28587.1"/>
    </source>
</evidence>
<organism evidence="13 14">
    <name type="scientific">Leptotrombidium deliense</name>
    <dbReference type="NCBI Taxonomy" id="299467"/>
    <lineage>
        <taxon>Eukaryota</taxon>
        <taxon>Metazoa</taxon>
        <taxon>Ecdysozoa</taxon>
        <taxon>Arthropoda</taxon>
        <taxon>Chelicerata</taxon>
        <taxon>Arachnida</taxon>
        <taxon>Acari</taxon>
        <taxon>Acariformes</taxon>
        <taxon>Trombidiformes</taxon>
        <taxon>Prostigmata</taxon>
        <taxon>Anystina</taxon>
        <taxon>Parasitengona</taxon>
        <taxon>Trombiculoidea</taxon>
        <taxon>Trombiculidae</taxon>
        <taxon>Leptotrombidium</taxon>
    </lineage>
</organism>
<accession>A0A443SM34</accession>
<evidence type="ECO:0000256" key="8">
    <source>
        <dbReference type="ARBA" id="ARBA00022801"/>
    </source>
</evidence>
<dbReference type="FunFam" id="3.20.20.140:FF:000007">
    <property type="entry name" value="Imidazolonepropionase"/>
    <property type="match status" value="1"/>
</dbReference>
<keyword evidence="11" id="KW-0408">Iron</keyword>
<dbReference type="InterPro" id="IPR032466">
    <property type="entry name" value="Metal_Hydrolase"/>
</dbReference>
<keyword evidence="10" id="KW-0862">Zinc</keyword>
<dbReference type="NCBIfam" id="TIGR01224">
    <property type="entry name" value="hutI"/>
    <property type="match status" value="1"/>
</dbReference>
<evidence type="ECO:0000256" key="11">
    <source>
        <dbReference type="ARBA" id="ARBA00023004"/>
    </source>
</evidence>
<evidence type="ECO:0000256" key="6">
    <source>
        <dbReference type="ARBA" id="ARBA00013406"/>
    </source>
</evidence>
<keyword evidence="8" id="KW-0378">Hydrolase</keyword>
<dbReference type="Gene3D" id="3.20.20.140">
    <property type="entry name" value="Metal-dependent hydrolases"/>
    <property type="match status" value="1"/>
</dbReference>
<comment type="pathway">
    <text evidence="3">Amino-acid degradation; L-histidine degradation into L-glutamate; N-formimidoyl-L-glutamate from L-histidine: step 3/3.</text>
</comment>
<keyword evidence="7" id="KW-0479">Metal-binding</keyword>
<evidence type="ECO:0000256" key="1">
    <source>
        <dbReference type="ARBA" id="ARBA00000853"/>
    </source>
</evidence>
<name>A0A443SM34_9ACAR</name>
<evidence type="ECO:0000256" key="2">
    <source>
        <dbReference type="ARBA" id="ARBA00001965"/>
    </source>
</evidence>
<comment type="similarity">
    <text evidence="4">Belongs to the metallo-dependent hydrolases superfamily. HutI family.</text>
</comment>
<dbReference type="InterPro" id="IPR006680">
    <property type="entry name" value="Amidohydro-rel"/>
</dbReference>
<dbReference type="SUPFAM" id="SSF51338">
    <property type="entry name" value="Composite domain of metallo-dependent hydrolases"/>
    <property type="match status" value="1"/>
</dbReference>
<dbReference type="EC" id="3.5.2.7" evidence="5"/>
<dbReference type="GO" id="GO:0046872">
    <property type="term" value="F:metal ion binding"/>
    <property type="evidence" value="ECO:0007669"/>
    <property type="project" value="UniProtKB-KW"/>
</dbReference>
<gene>
    <name evidence="13" type="ORF">B4U80_09354</name>
</gene>
<protein>
    <recommendedName>
        <fullName evidence="6">Probable imidazolonepropionase</fullName>
        <ecNumber evidence="5">3.5.2.7</ecNumber>
    </recommendedName>
</protein>
<evidence type="ECO:0000259" key="12">
    <source>
        <dbReference type="Pfam" id="PF01979"/>
    </source>
</evidence>
<feature type="domain" description="Amidohydrolase-related" evidence="12">
    <location>
        <begin position="81"/>
        <end position="402"/>
    </location>
</feature>
<evidence type="ECO:0000256" key="4">
    <source>
        <dbReference type="ARBA" id="ARBA00008002"/>
    </source>
</evidence>
<dbReference type="GO" id="GO:0050480">
    <property type="term" value="F:imidazolonepropionase activity"/>
    <property type="evidence" value="ECO:0007669"/>
    <property type="project" value="UniProtKB-EC"/>
</dbReference>
<evidence type="ECO:0000256" key="5">
    <source>
        <dbReference type="ARBA" id="ARBA00012864"/>
    </source>
</evidence>
<evidence type="ECO:0000256" key="9">
    <source>
        <dbReference type="ARBA" id="ARBA00022808"/>
    </source>
</evidence>
<dbReference type="Pfam" id="PF01979">
    <property type="entry name" value="Amidohydro_1"/>
    <property type="match status" value="1"/>
</dbReference>
<dbReference type="Gene3D" id="2.30.40.10">
    <property type="entry name" value="Urease, subunit C, domain 1"/>
    <property type="match status" value="1"/>
</dbReference>
<keyword evidence="14" id="KW-1185">Reference proteome</keyword>
<sequence length="424" mass="46714">MSCVRLIVKNVEQLVQVCCNKEQFKSGQQQDDVALLERRPDGVGCCIAVDNDGYIVDVGYDDQILPKYSSDTIVDGKNCSLIPGLVDSHTHPVFGGDRCFEFDMKMKGATYLDIHKQGGGIYYTVRETAKAPFSDLLANFEQRLQNMRDCGTTLVECKTGYGLDYETELKMLRVIDCIRKNNKNVDLVVNFLGAHAIPEGMNAEQGVESVIKNMKLIKEQVPDLKVDFVDVFCETGVYDVNQSTRILLEGKKIFNAGINFHGDELTALGAGEMAKKIGAKAVSHLEYLDSNGIKAMASANIVAIMCPTTAYLLKLKNPPVRQMITSGVPVAVATDFNPNAYCYSLPMAMNLAVVNFGMTLNEALVATTINAAFALNKSNSFGSLEKGKVGDMILLNTNHWKHIIYEFGDIRKLIKCVIKRGSIF</sequence>
<comment type="caution">
    <text evidence="13">The sequence shown here is derived from an EMBL/GenBank/DDBJ whole genome shotgun (WGS) entry which is preliminary data.</text>
</comment>
<evidence type="ECO:0000256" key="3">
    <source>
        <dbReference type="ARBA" id="ARBA00004758"/>
    </source>
</evidence>
<dbReference type="AlphaFoldDB" id="A0A443SM34"/>
<dbReference type="PANTHER" id="PTHR42752">
    <property type="entry name" value="IMIDAZOLONEPROPIONASE"/>
    <property type="match status" value="1"/>
</dbReference>
<keyword evidence="9" id="KW-0369">Histidine metabolism</keyword>
<dbReference type="GO" id="GO:0005737">
    <property type="term" value="C:cytoplasm"/>
    <property type="evidence" value="ECO:0007669"/>
    <property type="project" value="InterPro"/>
</dbReference>
<dbReference type="SUPFAM" id="SSF51556">
    <property type="entry name" value="Metallo-dependent hydrolases"/>
    <property type="match status" value="1"/>
</dbReference>
<dbReference type="PANTHER" id="PTHR42752:SF1">
    <property type="entry name" value="IMIDAZOLONEPROPIONASE-RELATED"/>
    <property type="match status" value="1"/>
</dbReference>
<dbReference type="InterPro" id="IPR005920">
    <property type="entry name" value="HutI"/>
</dbReference>
<dbReference type="OrthoDB" id="194468at2759"/>
<comment type="catalytic activity">
    <reaction evidence="1">
        <text>4-imidazolone-5-propanoate + H2O = N-formimidoyl-L-glutamate</text>
        <dbReference type="Rhea" id="RHEA:23660"/>
        <dbReference type="ChEBI" id="CHEBI:15377"/>
        <dbReference type="ChEBI" id="CHEBI:58928"/>
        <dbReference type="ChEBI" id="CHEBI:77893"/>
        <dbReference type="EC" id="3.5.2.7"/>
    </reaction>
</comment>
<dbReference type="EMBL" id="NCKV01001302">
    <property type="protein sequence ID" value="RWS28587.1"/>
    <property type="molecule type" value="Genomic_DNA"/>
</dbReference>
<evidence type="ECO:0000256" key="10">
    <source>
        <dbReference type="ARBA" id="ARBA00022833"/>
    </source>
</evidence>
<dbReference type="UniPathway" id="UPA00379">
    <property type="reaction ID" value="UER00551"/>
</dbReference>
<dbReference type="InterPro" id="IPR011059">
    <property type="entry name" value="Metal-dep_hydrolase_composite"/>
</dbReference>
<comment type="cofactor">
    <cofactor evidence="2">
        <name>Fe(3+)</name>
        <dbReference type="ChEBI" id="CHEBI:29034"/>
    </cofactor>
</comment>
<evidence type="ECO:0000256" key="7">
    <source>
        <dbReference type="ARBA" id="ARBA00022723"/>
    </source>
</evidence>
<dbReference type="GO" id="GO:0019557">
    <property type="term" value="P:L-histidine catabolic process to glutamate and formate"/>
    <property type="evidence" value="ECO:0007669"/>
    <property type="project" value="UniProtKB-UniPathway"/>
</dbReference>
<evidence type="ECO:0000313" key="14">
    <source>
        <dbReference type="Proteomes" id="UP000288716"/>
    </source>
</evidence>